<proteinExistence type="predicted"/>
<dbReference type="AlphaFoldDB" id="A0A7K3NPV1"/>
<dbReference type="EMBL" id="JAAGRQ010000084">
    <property type="protein sequence ID" value="NDY58214.1"/>
    <property type="molecule type" value="Genomic_DNA"/>
</dbReference>
<keyword evidence="1" id="KW-0802">TPR repeat</keyword>
<evidence type="ECO:0000256" key="1">
    <source>
        <dbReference type="PROSITE-ProRule" id="PRU00339"/>
    </source>
</evidence>
<evidence type="ECO:0000313" key="3">
    <source>
        <dbReference type="EMBL" id="NDY58214.1"/>
    </source>
</evidence>
<dbReference type="RefSeq" id="WP_163303287.1">
    <property type="nucleotide sequence ID" value="NZ_JAAGRQ010000084.1"/>
</dbReference>
<feature type="compositionally biased region" description="Polar residues" evidence="2">
    <location>
        <begin position="1"/>
        <end position="10"/>
    </location>
</feature>
<dbReference type="SUPFAM" id="SSF48452">
    <property type="entry name" value="TPR-like"/>
    <property type="match status" value="1"/>
</dbReference>
<protein>
    <submittedName>
        <fullName evidence="3">Tetratricopeptide repeat protein</fullName>
    </submittedName>
</protein>
<dbReference type="Pfam" id="PF14559">
    <property type="entry name" value="TPR_19"/>
    <property type="match status" value="1"/>
</dbReference>
<dbReference type="InterPro" id="IPR011990">
    <property type="entry name" value="TPR-like_helical_dom_sf"/>
</dbReference>
<dbReference type="Gene3D" id="1.25.40.10">
    <property type="entry name" value="Tetratricopeptide repeat domain"/>
    <property type="match status" value="1"/>
</dbReference>
<keyword evidence="4" id="KW-1185">Reference proteome</keyword>
<feature type="region of interest" description="Disordered" evidence="2">
    <location>
        <begin position="1"/>
        <end position="50"/>
    </location>
</feature>
<dbReference type="PROSITE" id="PS50005">
    <property type="entry name" value="TPR"/>
    <property type="match status" value="2"/>
</dbReference>
<dbReference type="PANTHER" id="PTHR12558">
    <property type="entry name" value="CELL DIVISION CYCLE 16,23,27"/>
    <property type="match status" value="1"/>
</dbReference>
<accession>A0A7K3NPV1</accession>
<dbReference type="PANTHER" id="PTHR12558:SF13">
    <property type="entry name" value="CELL DIVISION CYCLE PROTEIN 27 HOMOLOG"/>
    <property type="match status" value="1"/>
</dbReference>
<reference evidence="3 4" key="1">
    <citation type="submission" date="2020-02" db="EMBL/GenBank/DDBJ databases">
        <title>Comparative genomics of sulfur disproportionating microorganisms.</title>
        <authorList>
            <person name="Ward L.M."/>
            <person name="Bertran E."/>
            <person name="Johnston D.T."/>
        </authorList>
    </citation>
    <scope>NUCLEOTIDE SEQUENCE [LARGE SCALE GENOMIC DNA]</scope>
    <source>
        <strain evidence="3 4">DSM 3696</strain>
    </source>
</reference>
<evidence type="ECO:0000256" key="2">
    <source>
        <dbReference type="SAM" id="MobiDB-lite"/>
    </source>
</evidence>
<name>A0A7K3NPV1_9BACT</name>
<evidence type="ECO:0000313" key="4">
    <source>
        <dbReference type="Proteomes" id="UP000469724"/>
    </source>
</evidence>
<feature type="repeat" description="TPR" evidence="1">
    <location>
        <begin position="216"/>
        <end position="249"/>
    </location>
</feature>
<sequence>MPKDMGTSSPVIDDGDEPHKIKGIFSSPAPVDPTAGPPGQRVPEAPGPAGDADGFDPGKIYWFASECGPDMVSLKRLDTHFFPVGQQALVNRETFFADYFLEPDLGYRYVTQRIVRGDWYRKQDLNVEAKIEYQMVLRIDEENIRANFGLGLAYLALNQLDKGRYVFSRLVDMDESFEEAHKHLFNEFGIALRKKNLFDEAMRYYGRAAELSPKDENIYLNMARAMFEKGDMEAAFAHLKKTFELNRDVEEAKAFLAFLRKKGFEASDPTLRRFFFRLGTDPK</sequence>
<dbReference type="Proteomes" id="UP000469724">
    <property type="component" value="Unassembled WGS sequence"/>
</dbReference>
<dbReference type="InterPro" id="IPR019734">
    <property type="entry name" value="TPR_rpt"/>
</dbReference>
<gene>
    <name evidence="3" type="ORF">G3N56_15890</name>
</gene>
<comment type="caution">
    <text evidence="3">The sequence shown here is derived from an EMBL/GenBank/DDBJ whole genome shotgun (WGS) entry which is preliminary data.</text>
</comment>
<feature type="repeat" description="TPR" evidence="1">
    <location>
        <begin position="182"/>
        <end position="215"/>
    </location>
</feature>
<organism evidence="3 4">
    <name type="scientific">Desulfolutivibrio sulfodismutans</name>
    <dbReference type="NCBI Taxonomy" id="63561"/>
    <lineage>
        <taxon>Bacteria</taxon>
        <taxon>Pseudomonadati</taxon>
        <taxon>Thermodesulfobacteriota</taxon>
        <taxon>Desulfovibrionia</taxon>
        <taxon>Desulfovibrionales</taxon>
        <taxon>Desulfovibrionaceae</taxon>
        <taxon>Desulfolutivibrio</taxon>
    </lineage>
</organism>
<dbReference type="SMART" id="SM00028">
    <property type="entry name" value="TPR"/>
    <property type="match status" value="4"/>
</dbReference>